<sequence>MSRRVFAKCLYITKIYIFCNYESFVCETRVSFQFSQQHICVSSAITIYGILKITKPIIWLELLPCCNMTKAERERRNINSDT</sequence>
<dbReference type="Proteomes" id="UP000005317">
    <property type="component" value="Unassembled WGS sequence"/>
</dbReference>
<evidence type="ECO:0000313" key="1">
    <source>
        <dbReference type="EMBL" id="EIJ34697.1"/>
    </source>
</evidence>
<keyword evidence="2" id="KW-1185">Reference proteome</keyword>
<dbReference type="AlphaFoldDB" id="A0A656HE59"/>
<dbReference type="EMBL" id="JH651384">
    <property type="protein sequence ID" value="EIJ34697.1"/>
    <property type="molecule type" value="Genomic_DNA"/>
</dbReference>
<proteinExistence type="predicted"/>
<gene>
    <name evidence="1" type="ORF">Thini_2125</name>
</gene>
<accession>A0A656HE59</accession>
<reference evidence="2" key="1">
    <citation type="journal article" date="2011" name="Stand. Genomic Sci.">
        <title>Genome sequence of the filamentous, gliding Thiothrix nivea neotype strain (JP2(T)).</title>
        <authorList>
            <person name="Lapidus A."/>
            <person name="Nolan M."/>
            <person name="Lucas S."/>
            <person name="Glavina Del Rio T."/>
            <person name="Tice H."/>
            <person name="Cheng J.F."/>
            <person name="Tapia R."/>
            <person name="Han C."/>
            <person name="Goodwin L."/>
            <person name="Pitluck S."/>
            <person name="Liolios K."/>
            <person name="Pagani I."/>
            <person name="Ivanova N."/>
            <person name="Huntemann M."/>
            <person name="Mavromatis K."/>
            <person name="Mikhailova N."/>
            <person name="Pati A."/>
            <person name="Chen A."/>
            <person name="Palaniappan K."/>
            <person name="Land M."/>
            <person name="Brambilla E.M."/>
            <person name="Rohde M."/>
            <person name="Abt B."/>
            <person name="Verbarg S."/>
            <person name="Goker M."/>
            <person name="Bristow J."/>
            <person name="Eisen J.A."/>
            <person name="Markowitz V."/>
            <person name="Hugenholtz P."/>
            <person name="Kyrpides N.C."/>
            <person name="Klenk H.P."/>
            <person name="Woyke T."/>
        </authorList>
    </citation>
    <scope>NUCLEOTIDE SEQUENCE [LARGE SCALE GENOMIC DNA]</scope>
    <source>
        <strain evidence="2">ATCC 35100 / DSM 5205 / JP2</strain>
    </source>
</reference>
<name>A0A656HE59_THINJ</name>
<protein>
    <submittedName>
        <fullName evidence="1">Uncharacterized protein</fullName>
    </submittedName>
</protein>
<organism evidence="1 2">
    <name type="scientific">Thiothrix nivea (strain ATCC 35100 / DSM 5205 / JP2)</name>
    <dbReference type="NCBI Taxonomy" id="870187"/>
    <lineage>
        <taxon>Bacteria</taxon>
        <taxon>Pseudomonadati</taxon>
        <taxon>Pseudomonadota</taxon>
        <taxon>Gammaproteobacteria</taxon>
        <taxon>Thiotrichales</taxon>
        <taxon>Thiotrichaceae</taxon>
        <taxon>Thiothrix</taxon>
    </lineage>
</organism>
<evidence type="ECO:0000313" key="2">
    <source>
        <dbReference type="Proteomes" id="UP000005317"/>
    </source>
</evidence>